<dbReference type="RefSeq" id="WP_379599649.1">
    <property type="nucleotide sequence ID" value="NZ_JBHRTN010000029.1"/>
</dbReference>
<gene>
    <name evidence="2" type="ORF">ACFOD4_20985</name>
</gene>
<protein>
    <submittedName>
        <fullName evidence="2">VOC family protein</fullName>
    </submittedName>
</protein>
<reference evidence="3" key="1">
    <citation type="journal article" date="2019" name="Int. J. Syst. Evol. Microbiol.">
        <title>The Global Catalogue of Microorganisms (GCM) 10K type strain sequencing project: providing services to taxonomists for standard genome sequencing and annotation.</title>
        <authorList>
            <consortium name="The Broad Institute Genomics Platform"/>
            <consortium name="The Broad Institute Genome Sequencing Center for Infectious Disease"/>
            <person name="Wu L."/>
            <person name="Ma J."/>
        </authorList>
    </citation>
    <scope>NUCLEOTIDE SEQUENCE [LARGE SCALE GENOMIC DNA]</scope>
    <source>
        <strain evidence="3">KCTC 52094</strain>
    </source>
</reference>
<comment type="caution">
    <text evidence="2">The sequence shown here is derived from an EMBL/GenBank/DDBJ whole genome shotgun (WGS) entry which is preliminary data.</text>
</comment>
<dbReference type="PROSITE" id="PS51819">
    <property type="entry name" value="VOC"/>
    <property type="match status" value="1"/>
</dbReference>
<dbReference type="Pfam" id="PF00903">
    <property type="entry name" value="Glyoxalase"/>
    <property type="match status" value="1"/>
</dbReference>
<dbReference type="Gene3D" id="3.10.180.10">
    <property type="entry name" value="2,3-Dihydroxybiphenyl 1,2-Dioxygenase, domain 1"/>
    <property type="match status" value="1"/>
</dbReference>
<dbReference type="PANTHER" id="PTHR21366:SF22">
    <property type="entry name" value="VOC DOMAIN-CONTAINING PROTEIN"/>
    <property type="match status" value="1"/>
</dbReference>
<dbReference type="Proteomes" id="UP001595593">
    <property type="component" value="Unassembled WGS sequence"/>
</dbReference>
<sequence>MAQNKAPPLGGILETGLYVADLERGRRFYEDIMGLRPVFADVRLVAYRVAPGNMLLLFAIGTTEQMVRLPGGSIPPHGGRGHLHYAFGIEEAEAEPWAAHLARHGIAEEARMRWPSGAFSLYFRDPDGHLVELATPGLWPEE</sequence>
<dbReference type="PANTHER" id="PTHR21366">
    <property type="entry name" value="GLYOXALASE FAMILY PROTEIN"/>
    <property type="match status" value="1"/>
</dbReference>
<keyword evidence="3" id="KW-1185">Reference proteome</keyword>
<dbReference type="InterPro" id="IPR004360">
    <property type="entry name" value="Glyas_Fos-R_dOase_dom"/>
</dbReference>
<accession>A0ABV7G7A9</accession>
<evidence type="ECO:0000313" key="3">
    <source>
        <dbReference type="Proteomes" id="UP001595593"/>
    </source>
</evidence>
<evidence type="ECO:0000259" key="1">
    <source>
        <dbReference type="PROSITE" id="PS51819"/>
    </source>
</evidence>
<dbReference type="InterPro" id="IPR050383">
    <property type="entry name" value="GlyoxalaseI/FosfomycinResist"/>
</dbReference>
<dbReference type="InterPro" id="IPR029068">
    <property type="entry name" value="Glyas_Bleomycin-R_OHBP_Dase"/>
</dbReference>
<dbReference type="InterPro" id="IPR037523">
    <property type="entry name" value="VOC_core"/>
</dbReference>
<dbReference type="EMBL" id="JBHRTN010000029">
    <property type="protein sequence ID" value="MFC3127546.1"/>
    <property type="molecule type" value="Genomic_DNA"/>
</dbReference>
<proteinExistence type="predicted"/>
<organism evidence="2 3">
    <name type="scientific">Teichococcus globiformis</name>
    <dbReference type="NCBI Taxonomy" id="2307229"/>
    <lineage>
        <taxon>Bacteria</taxon>
        <taxon>Pseudomonadati</taxon>
        <taxon>Pseudomonadota</taxon>
        <taxon>Alphaproteobacteria</taxon>
        <taxon>Acetobacterales</taxon>
        <taxon>Roseomonadaceae</taxon>
        <taxon>Roseomonas</taxon>
    </lineage>
</organism>
<dbReference type="SUPFAM" id="SSF54593">
    <property type="entry name" value="Glyoxalase/Bleomycin resistance protein/Dihydroxybiphenyl dioxygenase"/>
    <property type="match status" value="1"/>
</dbReference>
<evidence type="ECO:0000313" key="2">
    <source>
        <dbReference type="EMBL" id="MFC3127546.1"/>
    </source>
</evidence>
<feature type="domain" description="VOC" evidence="1">
    <location>
        <begin position="11"/>
        <end position="136"/>
    </location>
</feature>
<name>A0ABV7G7A9_9PROT</name>